<evidence type="ECO:0000313" key="2">
    <source>
        <dbReference type="Proteomes" id="UP000838748"/>
    </source>
</evidence>
<name>A0ABN8E7A7_9VIBR</name>
<accession>A0ABN8E7A7</accession>
<protein>
    <submittedName>
        <fullName evidence="1">Uncharacterized protein</fullName>
    </submittedName>
</protein>
<comment type="caution">
    <text evidence="1">The sequence shown here is derived from an EMBL/GenBank/DDBJ whole genome shotgun (WGS) entry which is preliminary data.</text>
</comment>
<dbReference type="EMBL" id="CAKLDM010000002">
    <property type="protein sequence ID" value="CAH0539789.1"/>
    <property type="molecule type" value="Genomic_DNA"/>
</dbReference>
<dbReference type="RefSeq" id="WP_237361873.1">
    <property type="nucleotide sequence ID" value="NZ_CAKLDM010000002.1"/>
</dbReference>
<proteinExistence type="predicted"/>
<organism evidence="1 2">
    <name type="scientific">Vibrio marisflavi CECT 7928</name>
    <dbReference type="NCBI Taxonomy" id="634439"/>
    <lineage>
        <taxon>Bacteria</taxon>
        <taxon>Pseudomonadati</taxon>
        <taxon>Pseudomonadota</taxon>
        <taxon>Gammaproteobacteria</taxon>
        <taxon>Vibrionales</taxon>
        <taxon>Vibrionaceae</taxon>
        <taxon>Vibrio</taxon>
    </lineage>
</organism>
<evidence type="ECO:0000313" key="1">
    <source>
        <dbReference type="EMBL" id="CAH0539789.1"/>
    </source>
</evidence>
<sequence>MKVVVEFLESGRFRDNFWDGEFYVNRGERRAVTPSFAAQLITNQIASLQRIEDSKNS</sequence>
<keyword evidence="2" id="KW-1185">Reference proteome</keyword>
<gene>
    <name evidence="1" type="ORF">VMF7928_02446</name>
</gene>
<reference evidence="1" key="1">
    <citation type="submission" date="2021-11" db="EMBL/GenBank/DDBJ databases">
        <authorList>
            <person name="Rodrigo-Torres L."/>
            <person name="Arahal R. D."/>
            <person name="Lucena T."/>
        </authorList>
    </citation>
    <scope>NUCLEOTIDE SEQUENCE</scope>
    <source>
        <strain evidence="1">CECT 7928</strain>
    </source>
</reference>
<dbReference type="Proteomes" id="UP000838748">
    <property type="component" value="Unassembled WGS sequence"/>
</dbReference>